<accession>A0ABS2N0A3</accession>
<proteinExistence type="predicted"/>
<dbReference type="Pfam" id="PF01035">
    <property type="entry name" value="DNA_binding_1"/>
    <property type="match status" value="1"/>
</dbReference>
<evidence type="ECO:0000256" key="1">
    <source>
        <dbReference type="ARBA" id="ARBA00022763"/>
    </source>
</evidence>
<protein>
    <submittedName>
        <fullName evidence="3">Methylated-DNA-protein-cysteine methyltransferase-like protein</fullName>
    </submittedName>
</protein>
<dbReference type="InterPro" id="IPR052520">
    <property type="entry name" value="ATL_DNA_repair"/>
</dbReference>
<evidence type="ECO:0000259" key="2">
    <source>
        <dbReference type="Pfam" id="PF01035"/>
    </source>
</evidence>
<dbReference type="NCBIfam" id="TIGR00589">
    <property type="entry name" value="ogt"/>
    <property type="match status" value="1"/>
</dbReference>
<keyword evidence="1" id="KW-0227">DNA damage</keyword>
<dbReference type="PANTHER" id="PTHR42942:SF1">
    <property type="entry name" value="ALKYLTRANSFERASE-LIKE PROTEIN 1"/>
    <property type="match status" value="1"/>
</dbReference>
<dbReference type="EMBL" id="JAFBDR010000010">
    <property type="protein sequence ID" value="MBM7571581.1"/>
    <property type="molecule type" value="Genomic_DNA"/>
</dbReference>
<dbReference type="InterPro" id="IPR036388">
    <property type="entry name" value="WH-like_DNA-bd_sf"/>
</dbReference>
<dbReference type="RefSeq" id="WP_204499338.1">
    <property type="nucleotide sequence ID" value="NZ_JAFBDR010000010.1"/>
</dbReference>
<dbReference type="Gene3D" id="1.10.10.10">
    <property type="entry name" value="Winged helix-like DNA-binding domain superfamily/Winged helix DNA-binding domain"/>
    <property type="match status" value="1"/>
</dbReference>
<dbReference type="InterPro" id="IPR014048">
    <property type="entry name" value="MethylDNA_cys_MeTrfase_DNA-bd"/>
</dbReference>
<dbReference type="PANTHER" id="PTHR42942">
    <property type="entry name" value="6-O-METHYLGUANINE DNA METHYLTRANSFERASE"/>
    <property type="match status" value="1"/>
</dbReference>
<feature type="domain" description="Methylated-DNA-[protein]-cysteine S-methyltransferase DNA binding" evidence="2">
    <location>
        <begin position="3"/>
        <end position="82"/>
    </location>
</feature>
<evidence type="ECO:0000313" key="3">
    <source>
        <dbReference type="EMBL" id="MBM7571581.1"/>
    </source>
</evidence>
<gene>
    <name evidence="3" type="ORF">JOC48_002080</name>
</gene>
<organism evidence="3 4">
    <name type="scientific">Aquibacillus albus</name>
    <dbReference type="NCBI Taxonomy" id="1168171"/>
    <lineage>
        <taxon>Bacteria</taxon>
        <taxon>Bacillati</taxon>
        <taxon>Bacillota</taxon>
        <taxon>Bacilli</taxon>
        <taxon>Bacillales</taxon>
        <taxon>Bacillaceae</taxon>
        <taxon>Aquibacillus</taxon>
    </lineage>
</organism>
<comment type="caution">
    <text evidence="3">The sequence shown here is derived from an EMBL/GenBank/DDBJ whole genome shotgun (WGS) entry which is preliminary data.</text>
</comment>
<dbReference type="CDD" id="cd06445">
    <property type="entry name" value="ATase"/>
    <property type="match status" value="1"/>
</dbReference>
<keyword evidence="4" id="KW-1185">Reference proteome</keyword>
<evidence type="ECO:0000313" key="4">
    <source>
        <dbReference type="Proteomes" id="UP001296943"/>
    </source>
</evidence>
<dbReference type="Proteomes" id="UP001296943">
    <property type="component" value="Unassembled WGS sequence"/>
</dbReference>
<sequence length="99" mass="11113">MTPFTEAVLQIILDIPKGKVMTYGQIAHMAGNPNGARQVSRILHAMSKKYNLPWHRVINKKGEISLSGEGLETQKQLLERGGVKFLNSKKVDLQNIYHS</sequence>
<reference evidence="3 4" key="1">
    <citation type="submission" date="2021-01" db="EMBL/GenBank/DDBJ databases">
        <title>Genomic Encyclopedia of Type Strains, Phase IV (KMG-IV): sequencing the most valuable type-strain genomes for metagenomic binning, comparative biology and taxonomic classification.</title>
        <authorList>
            <person name="Goeker M."/>
        </authorList>
    </citation>
    <scope>NUCLEOTIDE SEQUENCE [LARGE SCALE GENOMIC DNA]</scope>
    <source>
        <strain evidence="3 4">DSM 23711</strain>
    </source>
</reference>
<dbReference type="InterPro" id="IPR036217">
    <property type="entry name" value="MethylDNA_cys_MeTrfase_DNAb"/>
</dbReference>
<name>A0ABS2N0A3_9BACI</name>
<dbReference type="SUPFAM" id="SSF46767">
    <property type="entry name" value="Methylated DNA-protein cysteine methyltransferase, C-terminal domain"/>
    <property type="match status" value="1"/>
</dbReference>